<gene>
    <name evidence="3" type="ORF">JMJ35_000441</name>
</gene>
<proteinExistence type="predicted"/>
<dbReference type="Gene3D" id="3.30.430.10">
    <property type="entry name" value="Killer Toxin P4, subunit A"/>
    <property type="match status" value="1"/>
</dbReference>
<protein>
    <recommendedName>
        <fullName evidence="2">Killer toxin Kp4 domain-containing protein</fullName>
    </recommendedName>
</protein>
<sequence>MRPSVIFSILFSAISVTALGINCRGSALCTIGILGGSLTGVIELVGNISATDEFAPGEHIACQGHLCAFTQKYGDSFSAGDALPLLQGLAAHGCNYCGSNPILPGNDVSTGEVTVNYVASEQYPGSGKCPANFPQPACPGNNCYALNGCYYACCQGPTPITNPLSCATLAVSIYHDM</sequence>
<evidence type="ECO:0000259" key="2">
    <source>
        <dbReference type="Pfam" id="PF09044"/>
    </source>
</evidence>
<evidence type="ECO:0000256" key="1">
    <source>
        <dbReference type="SAM" id="SignalP"/>
    </source>
</evidence>
<feature type="domain" description="Killer toxin Kp4" evidence="2">
    <location>
        <begin position="12"/>
        <end position="118"/>
    </location>
</feature>
<reference evidence="3" key="1">
    <citation type="submission" date="2023-03" db="EMBL/GenBank/DDBJ databases">
        <title>Complete genome of Cladonia borealis.</title>
        <authorList>
            <person name="Park H."/>
        </authorList>
    </citation>
    <scope>NUCLEOTIDE SEQUENCE</scope>
    <source>
        <strain evidence="3">ANT050790</strain>
    </source>
</reference>
<evidence type="ECO:0000313" key="3">
    <source>
        <dbReference type="EMBL" id="KAK0517286.1"/>
    </source>
</evidence>
<dbReference type="GO" id="GO:0005576">
    <property type="term" value="C:extracellular region"/>
    <property type="evidence" value="ECO:0007669"/>
    <property type="project" value="InterPro"/>
</dbReference>
<accession>A0AA39UF66</accession>
<dbReference type="AlphaFoldDB" id="A0AA39UF66"/>
<evidence type="ECO:0000313" key="4">
    <source>
        <dbReference type="Proteomes" id="UP001166286"/>
    </source>
</evidence>
<feature type="signal peptide" evidence="1">
    <location>
        <begin position="1"/>
        <end position="20"/>
    </location>
</feature>
<keyword evidence="1" id="KW-0732">Signal</keyword>
<comment type="caution">
    <text evidence="3">The sequence shown here is derived from an EMBL/GenBank/DDBJ whole genome shotgun (WGS) entry which is preliminary data.</text>
</comment>
<name>A0AA39UF66_9LECA</name>
<dbReference type="Proteomes" id="UP001166286">
    <property type="component" value="Unassembled WGS sequence"/>
</dbReference>
<dbReference type="SUPFAM" id="SSF55221">
    <property type="entry name" value="Yeast killer toxins"/>
    <property type="match status" value="1"/>
</dbReference>
<dbReference type="Pfam" id="PF09044">
    <property type="entry name" value="Kp4"/>
    <property type="match status" value="1"/>
</dbReference>
<keyword evidence="4" id="KW-1185">Reference proteome</keyword>
<feature type="chain" id="PRO_5041267586" description="Killer toxin Kp4 domain-containing protein" evidence="1">
    <location>
        <begin position="21"/>
        <end position="177"/>
    </location>
</feature>
<organism evidence="3 4">
    <name type="scientific">Cladonia borealis</name>
    <dbReference type="NCBI Taxonomy" id="184061"/>
    <lineage>
        <taxon>Eukaryota</taxon>
        <taxon>Fungi</taxon>
        <taxon>Dikarya</taxon>
        <taxon>Ascomycota</taxon>
        <taxon>Pezizomycotina</taxon>
        <taxon>Lecanoromycetes</taxon>
        <taxon>OSLEUM clade</taxon>
        <taxon>Lecanoromycetidae</taxon>
        <taxon>Lecanorales</taxon>
        <taxon>Lecanorineae</taxon>
        <taxon>Cladoniaceae</taxon>
        <taxon>Cladonia</taxon>
    </lineage>
</organism>
<dbReference type="EMBL" id="JAFEKC020000001">
    <property type="protein sequence ID" value="KAK0517286.1"/>
    <property type="molecule type" value="Genomic_DNA"/>
</dbReference>
<dbReference type="InterPro" id="IPR015131">
    <property type="entry name" value="Killer_tox_Kp4"/>
</dbReference>
<dbReference type="InterPro" id="IPR011329">
    <property type="entry name" value="Killer_tox_Kp4/SMK"/>
</dbReference>